<dbReference type="EMBL" id="BEYU01000021">
    <property type="protein sequence ID" value="GBG26560.1"/>
    <property type="molecule type" value="Genomic_DNA"/>
</dbReference>
<protein>
    <submittedName>
        <fullName evidence="7">WD repeat-containing protein 48-like</fullName>
    </submittedName>
</protein>
<feature type="compositionally biased region" description="Acidic residues" evidence="5">
    <location>
        <begin position="43"/>
        <end position="60"/>
    </location>
</feature>
<dbReference type="PROSITE" id="PS00678">
    <property type="entry name" value="WD_REPEATS_1"/>
    <property type="match status" value="2"/>
</dbReference>
<dbReference type="GO" id="GO:0005509">
    <property type="term" value="F:calcium ion binding"/>
    <property type="evidence" value="ECO:0007669"/>
    <property type="project" value="InterPro"/>
</dbReference>
<feature type="compositionally biased region" description="Basic and acidic residues" evidence="5">
    <location>
        <begin position="494"/>
        <end position="504"/>
    </location>
</feature>
<dbReference type="PANTHER" id="PTHR44324:SF4">
    <property type="entry name" value="WD40 REPEAT DOMAIN 95"/>
    <property type="match status" value="1"/>
</dbReference>
<feature type="repeat" description="WD" evidence="4">
    <location>
        <begin position="343"/>
        <end position="376"/>
    </location>
</feature>
<keyword evidence="2" id="KW-0677">Repeat</keyword>
<dbReference type="InterPro" id="IPR011992">
    <property type="entry name" value="EF-hand-dom_pair"/>
</dbReference>
<keyword evidence="8" id="KW-1185">Reference proteome</keyword>
<evidence type="ECO:0000256" key="2">
    <source>
        <dbReference type="ARBA" id="ARBA00022737"/>
    </source>
</evidence>
<feature type="compositionally biased region" description="Basic and acidic residues" evidence="5">
    <location>
        <begin position="1009"/>
        <end position="1019"/>
    </location>
</feature>
<evidence type="ECO:0000313" key="8">
    <source>
        <dbReference type="Proteomes" id="UP000241890"/>
    </source>
</evidence>
<feature type="compositionally biased region" description="Basic and acidic residues" evidence="5">
    <location>
        <begin position="13"/>
        <end position="25"/>
    </location>
</feature>
<dbReference type="InterPro" id="IPR018247">
    <property type="entry name" value="EF_Hand_1_Ca_BS"/>
</dbReference>
<feature type="repeat" description="WD" evidence="4">
    <location>
        <begin position="427"/>
        <end position="469"/>
    </location>
</feature>
<feature type="compositionally biased region" description="Acidic residues" evidence="5">
    <location>
        <begin position="932"/>
        <end position="947"/>
    </location>
</feature>
<dbReference type="InterPro" id="IPR015943">
    <property type="entry name" value="WD40/YVTN_repeat-like_dom_sf"/>
</dbReference>
<organism evidence="7 8">
    <name type="scientific">Hondaea fermentalgiana</name>
    <dbReference type="NCBI Taxonomy" id="2315210"/>
    <lineage>
        <taxon>Eukaryota</taxon>
        <taxon>Sar</taxon>
        <taxon>Stramenopiles</taxon>
        <taxon>Bigyra</taxon>
        <taxon>Labyrinthulomycetes</taxon>
        <taxon>Thraustochytrida</taxon>
        <taxon>Thraustochytriidae</taxon>
        <taxon>Hondaea</taxon>
    </lineage>
</organism>
<dbReference type="InterPro" id="IPR019775">
    <property type="entry name" value="WD40_repeat_CS"/>
</dbReference>
<dbReference type="Pfam" id="PF00400">
    <property type="entry name" value="WD40"/>
    <property type="match status" value="5"/>
</dbReference>
<dbReference type="InParanoid" id="A0A2R5G6D7"/>
<sequence length="1031" mass="114734">MASKVCLQLGGNGEEKDAETLENRASRVTFSIAGSATTSTSENDSDDESSGQEEEDDDDSLDGKSDASTRLLRKHSYLSPRSQCAMIKAYTQSLVEKIMKHLDFETMAKLQNDFNTIGDGEVDLAQFVNIMKCHLPRMCEGDLCELFQEIDVNGDGTMEWDELTAFIVEKSTVFTTDQTSGSVAADNYMVPFKYVPDLEDNRPTEENAVKHMLYIDELDTVAILRNHTKTIHLYDAQDFSSSLGRLQGYKGIPICAEYVKSNVRRGSRLVPGALATACSNSTICLWDLAPGERQFSVKSSWPTPHVQAALCWVDRHRMLFSASVMGLVHAWNVDARTETACIPNAHKDIASCLVHLDDLDCIASGGMDSQVYIWDLHMCAKRQRLSGHENGVYAAMFNKEHQLLVTGGIDHEAYVWTPFSATLTYRLKGHQDSLVDIRGVPGSAHEIVTGDASGTFKMWDLRTFRCLQTFTDDPPHPLEGMSSFVIARGFDMQQAERERERQRQQEQQQQQQQQQGKRHSTGLSTTSCSPEQSSHKGNVASYMSRVVAGARSVELFDQCDPVTDMVAEDMPVIAACINTVSLTIITATGRSVKVWDLFTGKQLRRFENLMSSDVTTMCMDDRQRKFLLGDHAGNIHVFNYTTGALMKTLDRHAAEVSQIMYCIGHKVVLSVSWDRTVVLHSEFDPDRGFKLREMDRLFLHEGDISCTDYNAKEALIATGSLDKSVRFWNFESGKLHGKVFCSADLTSVRFLPGAQCLVAADRSSVLSFWTVPLVDHGGDVELEVPNLRQQEGAESSELSVVLSMKWDEASGLLVTGDEYGSIRTHRISRSATNEILCEEVWTHSSAHEDGITCIDISTKLQLVVTTSYDCGVKAFGLKNGAPYGSLITGAGRGIARSPFWNVPITRPVLDETLKRSQRHRRTLQLAMAPKFDEEEEEEEVNGEEEKDVAENELMKSKRDGGKGSEEKNTDVELAHLDAERPGSDELESKDRREDLLGGIVGANADQDDGASRADPKEERRKLIHELLSVPF</sequence>
<feature type="repeat" description="WD" evidence="4">
    <location>
        <begin position="697"/>
        <end position="738"/>
    </location>
</feature>
<dbReference type="AlphaFoldDB" id="A0A2R5G6D7"/>
<dbReference type="Gene3D" id="2.130.10.10">
    <property type="entry name" value="YVTN repeat-like/Quinoprotein amine dehydrogenase"/>
    <property type="match status" value="3"/>
</dbReference>
<evidence type="ECO:0000256" key="1">
    <source>
        <dbReference type="ARBA" id="ARBA00022574"/>
    </source>
</evidence>
<accession>A0A2R5G6D7</accession>
<evidence type="ECO:0000259" key="6">
    <source>
        <dbReference type="PROSITE" id="PS50222"/>
    </source>
</evidence>
<proteinExistence type="predicted"/>
<evidence type="ECO:0000313" key="7">
    <source>
        <dbReference type="EMBL" id="GBG26560.1"/>
    </source>
</evidence>
<dbReference type="SMART" id="SM00320">
    <property type="entry name" value="WD40"/>
    <property type="match status" value="12"/>
</dbReference>
<dbReference type="PANTHER" id="PTHR44324">
    <property type="entry name" value="WD40 REPEAT DOMAIN 95"/>
    <property type="match status" value="1"/>
</dbReference>
<dbReference type="Proteomes" id="UP000241890">
    <property type="component" value="Unassembled WGS sequence"/>
</dbReference>
<dbReference type="InterPro" id="IPR051242">
    <property type="entry name" value="WD-EF-hand_domain"/>
</dbReference>
<evidence type="ECO:0000256" key="4">
    <source>
        <dbReference type="PROSITE-ProRule" id="PRU00221"/>
    </source>
</evidence>
<name>A0A2R5G6D7_9STRA</name>
<feature type="domain" description="EF-hand" evidence="6">
    <location>
        <begin position="138"/>
        <end position="173"/>
    </location>
</feature>
<dbReference type="PROSITE" id="PS50222">
    <property type="entry name" value="EF_HAND_2"/>
    <property type="match status" value="1"/>
</dbReference>
<feature type="repeat" description="WD" evidence="4">
    <location>
        <begin position="385"/>
        <end position="416"/>
    </location>
</feature>
<feature type="region of interest" description="Disordered" evidence="5">
    <location>
        <begin position="915"/>
        <end position="1019"/>
    </location>
</feature>
<dbReference type="SUPFAM" id="SSF50998">
    <property type="entry name" value="Quinoprotein alcohol dehydrogenase-like"/>
    <property type="match status" value="1"/>
</dbReference>
<dbReference type="InterPro" id="IPR011047">
    <property type="entry name" value="Quinoprotein_ADH-like_sf"/>
</dbReference>
<feature type="region of interest" description="Disordered" evidence="5">
    <location>
        <begin position="493"/>
        <end position="537"/>
    </location>
</feature>
<evidence type="ECO:0000256" key="5">
    <source>
        <dbReference type="SAM" id="MobiDB-lite"/>
    </source>
</evidence>
<reference evidence="7 8" key="1">
    <citation type="submission" date="2017-12" db="EMBL/GenBank/DDBJ databases">
        <title>Sequencing, de novo assembly and annotation of complete genome of a new Thraustochytrid species, strain FCC1311.</title>
        <authorList>
            <person name="Sedici K."/>
            <person name="Godart F."/>
            <person name="Aiese Cigliano R."/>
            <person name="Sanseverino W."/>
            <person name="Barakat M."/>
            <person name="Ortet P."/>
            <person name="Marechal E."/>
            <person name="Cagnac O."/>
            <person name="Amato A."/>
        </authorList>
    </citation>
    <scope>NUCLEOTIDE SEQUENCE [LARGE SCALE GENOMIC DNA]</scope>
</reference>
<dbReference type="PROSITE" id="PS50082">
    <property type="entry name" value="WD_REPEATS_2"/>
    <property type="match status" value="4"/>
</dbReference>
<feature type="region of interest" description="Disordered" evidence="5">
    <location>
        <begin position="1"/>
        <end position="66"/>
    </location>
</feature>
<feature type="compositionally biased region" description="Low complexity" evidence="5">
    <location>
        <begin position="505"/>
        <end position="515"/>
    </location>
</feature>
<gene>
    <name evidence="7" type="ORF">FCC1311_027812</name>
</gene>
<dbReference type="PROSITE" id="PS50294">
    <property type="entry name" value="WD_REPEATS_REGION"/>
    <property type="match status" value="2"/>
</dbReference>
<dbReference type="InterPro" id="IPR002048">
    <property type="entry name" value="EF_hand_dom"/>
</dbReference>
<dbReference type="SUPFAM" id="SSF47473">
    <property type="entry name" value="EF-hand"/>
    <property type="match status" value="1"/>
</dbReference>
<dbReference type="InterPro" id="IPR001680">
    <property type="entry name" value="WD40_rpt"/>
</dbReference>
<dbReference type="PROSITE" id="PS00018">
    <property type="entry name" value="EF_HAND_1"/>
    <property type="match status" value="1"/>
</dbReference>
<comment type="caution">
    <text evidence="7">The sequence shown here is derived from an EMBL/GenBank/DDBJ whole genome shotgun (WGS) entry which is preliminary data.</text>
</comment>
<feature type="compositionally biased region" description="Basic and acidic residues" evidence="5">
    <location>
        <begin position="948"/>
        <end position="995"/>
    </location>
</feature>
<keyword evidence="3" id="KW-0106">Calcium</keyword>
<feature type="compositionally biased region" description="Polar residues" evidence="5">
    <location>
        <begin position="521"/>
        <end position="536"/>
    </location>
</feature>
<keyword evidence="1 4" id="KW-0853">WD repeat</keyword>
<evidence type="ECO:0000256" key="3">
    <source>
        <dbReference type="ARBA" id="ARBA00022837"/>
    </source>
</evidence>
<dbReference type="OrthoDB" id="1068471at2759"/>
<dbReference type="Gene3D" id="1.10.238.10">
    <property type="entry name" value="EF-hand"/>
    <property type="match status" value="1"/>
</dbReference>